<sequence length="563" mass="63159">MKESITISVIINNNKVKYTTPFLSVIINNNKISYSFLSVIINNNKVNNNKVKYYSFDILSVIINNNKVKQTLYVCVCVNPAVCFLCDSGAVSSPGTRLTVKDLYVDGRPSVEVLKAHLVKEGRLEEEAALRIINEGAAILRQEKCMLEVEAPITVCGDVHGQFFDLMKLFEVGGSPSSTRYLFLGDYVDRGYFSIECVLYLWALKINHPNTLFLLRGNHECRHLTEYFTFKQECKIKYSERVYDACMDAFDCLPLAALLNQQFLCVHGGLSPEVTCLDDIRKLDRFKEPPAFGPMCDLLWSDPGEDYGSEKTQEHFCHNSVRGCSYFYSYPAVCDFLMNNNLLSVIRAHEAQDAGYRMYRKSQTTGFPSLITIFSAPNYLDVYNNKAAVLKYENNVMNIRPDVSSKTRRVCSRVLAVTEMLVNVLNICSDDELMSEGDDTCGAPAVRKEVIRNKIRAIGKMARVFSVLREENESVLQLKGLTPTGTLPLGVLSGGRRTLQSAIQGFNPQHKIQSFEEARGLDRINERMPPRRDSKQQEATPSLNNLPASSGPPDKNGTNAQAG</sequence>
<gene>
    <name evidence="1" type="ORF">L3Q82_012797</name>
</gene>
<dbReference type="EMBL" id="CM041545">
    <property type="protein sequence ID" value="KAI3362511.1"/>
    <property type="molecule type" value="Genomic_DNA"/>
</dbReference>
<keyword evidence="2" id="KW-1185">Reference proteome</keyword>
<organism evidence="1 2">
    <name type="scientific">Scortum barcoo</name>
    <name type="common">barcoo grunter</name>
    <dbReference type="NCBI Taxonomy" id="214431"/>
    <lineage>
        <taxon>Eukaryota</taxon>
        <taxon>Metazoa</taxon>
        <taxon>Chordata</taxon>
        <taxon>Craniata</taxon>
        <taxon>Vertebrata</taxon>
        <taxon>Euteleostomi</taxon>
        <taxon>Actinopterygii</taxon>
        <taxon>Neopterygii</taxon>
        <taxon>Teleostei</taxon>
        <taxon>Neoteleostei</taxon>
        <taxon>Acanthomorphata</taxon>
        <taxon>Eupercaria</taxon>
        <taxon>Centrarchiformes</taxon>
        <taxon>Terapontoidei</taxon>
        <taxon>Terapontidae</taxon>
        <taxon>Scortum</taxon>
    </lineage>
</organism>
<reference evidence="1" key="1">
    <citation type="submission" date="2022-04" db="EMBL/GenBank/DDBJ databases">
        <title>Jade perch genome.</title>
        <authorList>
            <person name="Chao B."/>
        </authorList>
    </citation>
    <scope>NUCLEOTIDE SEQUENCE</scope>
    <source>
        <strain evidence="1">CB-2022</strain>
    </source>
</reference>
<evidence type="ECO:0000313" key="2">
    <source>
        <dbReference type="Proteomes" id="UP000831701"/>
    </source>
</evidence>
<protein>
    <submittedName>
        <fullName evidence="1">Uncharacterized protein</fullName>
    </submittedName>
</protein>
<accession>A0ACB8W447</accession>
<comment type="caution">
    <text evidence="1">The sequence shown here is derived from an EMBL/GenBank/DDBJ whole genome shotgun (WGS) entry which is preliminary data.</text>
</comment>
<proteinExistence type="predicted"/>
<name>A0ACB8W447_9TELE</name>
<dbReference type="Proteomes" id="UP000831701">
    <property type="component" value="Chromosome 15"/>
</dbReference>
<evidence type="ECO:0000313" key="1">
    <source>
        <dbReference type="EMBL" id="KAI3362511.1"/>
    </source>
</evidence>